<evidence type="ECO:0000313" key="1">
    <source>
        <dbReference type="EMBL" id="MEC4294758.1"/>
    </source>
</evidence>
<comment type="caution">
    <text evidence="1">The sequence shown here is derived from an EMBL/GenBank/DDBJ whole genome shotgun (WGS) entry which is preliminary data.</text>
</comment>
<dbReference type="Proteomes" id="UP001343724">
    <property type="component" value="Unassembled WGS sequence"/>
</dbReference>
<organism evidence="1 2">
    <name type="scientific">Adlercreutzia shanghongiae</name>
    <dbReference type="NCBI Taxonomy" id="3111773"/>
    <lineage>
        <taxon>Bacteria</taxon>
        <taxon>Bacillati</taxon>
        <taxon>Actinomycetota</taxon>
        <taxon>Coriobacteriia</taxon>
        <taxon>Eggerthellales</taxon>
        <taxon>Eggerthellaceae</taxon>
        <taxon>Adlercreutzia</taxon>
    </lineage>
</organism>
<protein>
    <submittedName>
        <fullName evidence="1">Nucleotidyl transferase AbiEii/AbiGii toxin family protein</fullName>
    </submittedName>
</protein>
<dbReference type="GO" id="GO:0016740">
    <property type="term" value="F:transferase activity"/>
    <property type="evidence" value="ECO:0007669"/>
    <property type="project" value="UniProtKB-KW"/>
</dbReference>
<keyword evidence="2" id="KW-1185">Reference proteome</keyword>
<keyword evidence="1" id="KW-0808">Transferase</keyword>
<gene>
    <name evidence="1" type="ORF">VJ920_05515</name>
</gene>
<proteinExistence type="predicted"/>
<reference evidence="1 2" key="1">
    <citation type="submission" date="2024-01" db="EMBL/GenBank/DDBJ databases">
        <title>novel species in genus Adlercreutzia.</title>
        <authorList>
            <person name="Liu X."/>
        </authorList>
    </citation>
    <scope>NUCLEOTIDE SEQUENCE [LARGE SCALE GENOMIC DNA]</scope>
    <source>
        <strain evidence="1 2">R22</strain>
    </source>
</reference>
<dbReference type="InterPro" id="IPR014942">
    <property type="entry name" value="AbiEii"/>
</dbReference>
<name>A0ABU6IYA6_9ACTN</name>
<dbReference type="Gene3D" id="3.10.450.620">
    <property type="entry name" value="JHP933, nucleotidyltransferase-like core domain"/>
    <property type="match status" value="1"/>
</dbReference>
<evidence type="ECO:0000313" key="2">
    <source>
        <dbReference type="Proteomes" id="UP001343724"/>
    </source>
</evidence>
<dbReference type="EMBL" id="JAYMFH010000005">
    <property type="protein sequence ID" value="MEC4294758.1"/>
    <property type="molecule type" value="Genomic_DNA"/>
</dbReference>
<dbReference type="RefSeq" id="WP_326454568.1">
    <property type="nucleotide sequence ID" value="NZ_JAYMFH010000005.1"/>
</dbReference>
<dbReference type="Pfam" id="PF08843">
    <property type="entry name" value="AbiEii"/>
    <property type="match status" value="1"/>
</dbReference>
<sequence>MTAQLAIPGEPQKNWQNANGIAYLHNHWRLFSDLTAAVSEGAGLDESFVVKDYFAVAMLKEVTCRNPALVFKGGTCLSKCYGVINRFSEDVDLGIQEEHATEGMRRCIKQAILESAEALGLFIVNLNRTRSRREYNRYEIALPGIDGTSFNEQLIVETAVMTPADPAQKRPLQSLIGEYCEAQGYQDVMEEFDLGAFEVLANSLERTFCDKVFAVCDYYLAGPIPHRQSRHLYDLRKLLSVVALNEDLLSLLSVVRGQRLGGYRTPSAEPEVDVAEVLGEIARSEVYRTDYERVTAPLLYEQMSYEEASSAIREIADVLKRVSWQ</sequence>
<accession>A0ABU6IYA6</accession>